<accession>A0AAV4I750</accession>
<sequence length="164" mass="17413">MMSTCTEDFVAHVKDHNPSTVPSLIGIAASYSDARPNKHNAKPPVSKVSFAASSTGTQIKLFGRPVSLLQNTGCYTVAINFSLVPEACVTIRVMRVNTFCIVSNPVTDIILGNIKGIKAASDSSISCVVTGNIADNSSQISLSPEVKLMSVDDRLTEQSISSCY</sequence>
<dbReference type="EMBL" id="BMAT01006097">
    <property type="protein sequence ID" value="GFS06133.1"/>
    <property type="molecule type" value="Genomic_DNA"/>
</dbReference>
<evidence type="ECO:0000313" key="2">
    <source>
        <dbReference type="Proteomes" id="UP000762676"/>
    </source>
</evidence>
<reference evidence="1 2" key="1">
    <citation type="journal article" date="2021" name="Elife">
        <title>Chloroplast acquisition without the gene transfer in kleptoplastic sea slugs, Plakobranchus ocellatus.</title>
        <authorList>
            <person name="Maeda T."/>
            <person name="Takahashi S."/>
            <person name="Yoshida T."/>
            <person name="Shimamura S."/>
            <person name="Takaki Y."/>
            <person name="Nagai Y."/>
            <person name="Toyoda A."/>
            <person name="Suzuki Y."/>
            <person name="Arimoto A."/>
            <person name="Ishii H."/>
            <person name="Satoh N."/>
            <person name="Nishiyama T."/>
            <person name="Hasebe M."/>
            <person name="Maruyama T."/>
            <person name="Minagawa J."/>
            <person name="Obokata J."/>
            <person name="Shigenobu S."/>
        </authorList>
    </citation>
    <scope>NUCLEOTIDE SEQUENCE [LARGE SCALE GENOMIC DNA]</scope>
</reference>
<dbReference type="Proteomes" id="UP000762676">
    <property type="component" value="Unassembled WGS sequence"/>
</dbReference>
<dbReference type="AlphaFoldDB" id="A0AAV4I750"/>
<name>A0AAV4I750_9GAST</name>
<gene>
    <name evidence="1" type="ORF">ElyMa_002956700</name>
</gene>
<keyword evidence="2" id="KW-1185">Reference proteome</keyword>
<evidence type="ECO:0000313" key="1">
    <source>
        <dbReference type="EMBL" id="GFS06133.1"/>
    </source>
</evidence>
<protein>
    <submittedName>
        <fullName evidence="1">Uncharacterized protein</fullName>
    </submittedName>
</protein>
<comment type="caution">
    <text evidence="1">The sequence shown here is derived from an EMBL/GenBank/DDBJ whole genome shotgun (WGS) entry which is preliminary data.</text>
</comment>
<organism evidence="1 2">
    <name type="scientific">Elysia marginata</name>
    <dbReference type="NCBI Taxonomy" id="1093978"/>
    <lineage>
        <taxon>Eukaryota</taxon>
        <taxon>Metazoa</taxon>
        <taxon>Spiralia</taxon>
        <taxon>Lophotrochozoa</taxon>
        <taxon>Mollusca</taxon>
        <taxon>Gastropoda</taxon>
        <taxon>Heterobranchia</taxon>
        <taxon>Euthyneura</taxon>
        <taxon>Panpulmonata</taxon>
        <taxon>Sacoglossa</taxon>
        <taxon>Placobranchoidea</taxon>
        <taxon>Plakobranchidae</taxon>
        <taxon>Elysia</taxon>
    </lineage>
</organism>
<proteinExistence type="predicted"/>